<dbReference type="GO" id="GO:0032502">
    <property type="term" value="P:developmental process"/>
    <property type="evidence" value="ECO:0007669"/>
    <property type="project" value="TreeGrafter"/>
</dbReference>
<evidence type="ECO:0000313" key="5">
    <source>
        <dbReference type="Proteomes" id="UP001168821"/>
    </source>
</evidence>
<dbReference type="SMART" id="SM00353">
    <property type="entry name" value="HLH"/>
    <property type="match status" value="1"/>
</dbReference>
<feature type="region of interest" description="Disordered" evidence="2">
    <location>
        <begin position="126"/>
        <end position="162"/>
    </location>
</feature>
<dbReference type="GO" id="GO:0000981">
    <property type="term" value="F:DNA-binding transcription factor activity, RNA polymerase II-specific"/>
    <property type="evidence" value="ECO:0007669"/>
    <property type="project" value="TreeGrafter"/>
</dbReference>
<sequence length="292" mass="32245">MAGVVVSPHKIGVLQQTNQNERREIIILRKPILPKDDAGRKKQKKDTKTAPQPIAVARRNARERNRVKQVNNGFANLRQHIPNFIAAAFESNSRGGNKKLSKVETLRMAVEYIRSLEDILALDETSESGGNVSNSSVSSFSSPSPSTVTYHDDDLSTDPTPPPHYTYQIIPGHLYDDSENLEPLNVDDHILSDPSLMDAGLEFKGVQDLSLLNSMHASDSLSPGMYSEQSLSPGGSDQRGYGAVFGGDSIKSEDVPVISLKNENELPQEHKSDVMDVMQWWEQQQSPHTTIS</sequence>
<dbReference type="AlphaFoldDB" id="A0AA38IPF9"/>
<feature type="compositionally biased region" description="Polar residues" evidence="2">
    <location>
        <begin position="219"/>
        <end position="235"/>
    </location>
</feature>
<dbReference type="Proteomes" id="UP001168821">
    <property type="component" value="Unassembled WGS sequence"/>
</dbReference>
<evidence type="ECO:0000259" key="3">
    <source>
        <dbReference type="PROSITE" id="PS50888"/>
    </source>
</evidence>
<gene>
    <name evidence="4" type="ORF">Zmor_009657</name>
</gene>
<evidence type="ECO:0000256" key="1">
    <source>
        <dbReference type="ARBA" id="ARBA00023125"/>
    </source>
</evidence>
<dbReference type="GO" id="GO:0046983">
    <property type="term" value="F:protein dimerization activity"/>
    <property type="evidence" value="ECO:0007669"/>
    <property type="project" value="InterPro"/>
</dbReference>
<organism evidence="4 5">
    <name type="scientific">Zophobas morio</name>
    <dbReference type="NCBI Taxonomy" id="2755281"/>
    <lineage>
        <taxon>Eukaryota</taxon>
        <taxon>Metazoa</taxon>
        <taxon>Ecdysozoa</taxon>
        <taxon>Arthropoda</taxon>
        <taxon>Hexapoda</taxon>
        <taxon>Insecta</taxon>
        <taxon>Pterygota</taxon>
        <taxon>Neoptera</taxon>
        <taxon>Endopterygota</taxon>
        <taxon>Coleoptera</taxon>
        <taxon>Polyphaga</taxon>
        <taxon>Cucujiformia</taxon>
        <taxon>Tenebrionidae</taxon>
        <taxon>Zophobas</taxon>
    </lineage>
</organism>
<dbReference type="SUPFAM" id="SSF47459">
    <property type="entry name" value="HLH, helix-loop-helix DNA-binding domain"/>
    <property type="match status" value="1"/>
</dbReference>
<name>A0AA38IPF9_9CUCU</name>
<keyword evidence="1" id="KW-0238">DNA-binding</keyword>
<accession>A0AA38IPF9</accession>
<dbReference type="PANTHER" id="PTHR23349:SF108">
    <property type="entry name" value="BHLH DOMAIN-CONTAINING PROTEIN"/>
    <property type="match status" value="1"/>
</dbReference>
<dbReference type="EMBL" id="JALNTZ010000003">
    <property type="protein sequence ID" value="KAJ3657881.1"/>
    <property type="molecule type" value="Genomic_DNA"/>
</dbReference>
<dbReference type="InterPro" id="IPR011598">
    <property type="entry name" value="bHLH_dom"/>
</dbReference>
<dbReference type="PROSITE" id="PS50888">
    <property type="entry name" value="BHLH"/>
    <property type="match status" value="1"/>
</dbReference>
<reference evidence="4" key="1">
    <citation type="journal article" date="2023" name="G3 (Bethesda)">
        <title>Whole genome assemblies of Zophobas morio and Tenebrio molitor.</title>
        <authorList>
            <person name="Kaur S."/>
            <person name="Stinson S.A."/>
            <person name="diCenzo G.C."/>
        </authorList>
    </citation>
    <scope>NUCLEOTIDE SEQUENCE</scope>
    <source>
        <strain evidence="4">QUZm001</strain>
    </source>
</reference>
<dbReference type="InterPro" id="IPR036638">
    <property type="entry name" value="HLH_DNA-bd_sf"/>
</dbReference>
<dbReference type="PANTHER" id="PTHR23349">
    <property type="entry name" value="BASIC HELIX-LOOP-HELIX TRANSCRIPTION FACTOR, TWIST"/>
    <property type="match status" value="1"/>
</dbReference>
<dbReference type="Pfam" id="PF00010">
    <property type="entry name" value="HLH"/>
    <property type="match status" value="1"/>
</dbReference>
<comment type="caution">
    <text evidence="4">The sequence shown here is derived from an EMBL/GenBank/DDBJ whole genome shotgun (WGS) entry which is preliminary data.</text>
</comment>
<dbReference type="InterPro" id="IPR050283">
    <property type="entry name" value="E-box_TF_Regulators"/>
</dbReference>
<evidence type="ECO:0000313" key="4">
    <source>
        <dbReference type="EMBL" id="KAJ3657881.1"/>
    </source>
</evidence>
<dbReference type="CDD" id="cd19744">
    <property type="entry name" value="bHLH_TS_dAS-C_like"/>
    <property type="match status" value="1"/>
</dbReference>
<protein>
    <recommendedName>
        <fullName evidence="3">BHLH domain-containing protein</fullName>
    </recommendedName>
</protein>
<proteinExistence type="predicted"/>
<keyword evidence="5" id="KW-1185">Reference proteome</keyword>
<feature type="domain" description="BHLH" evidence="3">
    <location>
        <begin position="54"/>
        <end position="116"/>
    </location>
</feature>
<dbReference type="Gene3D" id="4.10.280.10">
    <property type="entry name" value="Helix-loop-helix DNA-binding domain"/>
    <property type="match status" value="1"/>
</dbReference>
<dbReference type="GO" id="GO:0000977">
    <property type="term" value="F:RNA polymerase II transcription regulatory region sequence-specific DNA binding"/>
    <property type="evidence" value="ECO:0007669"/>
    <property type="project" value="TreeGrafter"/>
</dbReference>
<feature type="compositionally biased region" description="Low complexity" evidence="2">
    <location>
        <begin position="127"/>
        <end position="147"/>
    </location>
</feature>
<feature type="region of interest" description="Disordered" evidence="2">
    <location>
        <begin position="219"/>
        <end position="241"/>
    </location>
</feature>
<evidence type="ECO:0000256" key="2">
    <source>
        <dbReference type="SAM" id="MobiDB-lite"/>
    </source>
</evidence>